<dbReference type="EMBL" id="JACCBX010000010">
    <property type="protein sequence ID" value="NYE07811.1"/>
    <property type="molecule type" value="Genomic_DNA"/>
</dbReference>
<keyword evidence="1" id="KW-0472">Membrane</keyword>
<accession>A0A852THY9</accession>
<proteinExistence type="predicted"/>
<gene>
    <name evidence="2" type="ORF">F4694_004628</name>
</gene>
<name>A0A852THY9_9BACI</name>
<keyword evidence="1" id="KW-0812">Transmembrane</keyword>
<reference evidence="3" key="1">
    <citation type="submission" date="2020-07" db="EMBL/GenBank/DDBJ databases">
        <authorList>
            <person name="Partida-Martinez L."/>
            <person name="Huntemann M."/>
            <person name="Clum A."/>
            <person name="Wang J."/>
            <person name="Palaniappan K."/>
            <person name="Ritter S."/>
            <person name="Chen I.-M."/>
            <person name="Stamatis D."/>
            <person name="Reddy T."/>
            <person name="O'Malley R."/>
            <person name="Daum C."/>
            <person name="Shapiro N."/>
            <person name="Ivanova N."/>
            <person name="Kyrpides N."/>
            <person name="Woyke T."/>
        </authorList>
    </citation>
    <scope>NUCLEOTIDE SEQUENCE [LARGE SCALE GENOMIC DNA]</scope>
    <source>
        <strain evidence="3">AT2.8</strain>
    </source>
</reference>
<dbReference type="Proteomes" id="UP000548423">
    <property type="component" value="Unassembled WGS sequence"/>
</dbReference>
<dbReference type="AlphaFoldDB" id="A0A852THY9"/>
<reference evidence="3" key="2">
    <citation type="submission" date="2020-08" db="EMBL/GenBank/DDBJ databases">
        <title>The Agave Microbiome: Exploring the role of microbial communities in plant adaptations to desert environments.</title>
        <authorList>
            <person name="Partida-Martinez L.P."/>
        </authorList>
    </citation>
    <scope>NUCLEOTIDE SEQUENCE [LARGE SCALE GENOMIC DNA]</scope>
    <source>
        <strain evidence="3">AT2.8</strain>
    </source>
</reference>
<comment type="caution">
    <text evidence="2">The sequence shown here is derived from an EMBL/GenBank/DDBJ whole genome shotgun (WGS) entry which is preliminary data.</text>
</comment>
<evidence type="ECO:0000313" key="2">
    <source>
        <dbReference type="EMBL" id="NYE07811.1"/>
    </source>
</evidence>
<evidence type="ECO:0000256" key="1">
    <source>
        <dbReference type="SAM" id="Phobius"/>
    </source>
</evidence>
<dbReference type="GO" id="GO:0004519">
    <property type="term" value="F:endonuclease activity"/>
    <property type="evidence" value="ECO:0007669"/>
    <property type="project" value="UniProtKB-KW"/>
</dbReference>
<feature type="transmembrane region" description="Helical" evidence="1">
    <location>
        <begin position="12"/>
        <end position="33"/>
    </location>
</feature>
<organism evidence="2 3">
    <name type="scientific">Neobacillus niacini</name>
    <dbReference type="NCBI Taxonomy" id="86668"/>
    <lineage>
        <taxon>Bacteria</taxon>
        <taxon>Bacillati</taxon>
        <taxon>Bacillota</taxon>
        <taxon>Bacilli</taxon>
        <taxon>Bacillales</taxon>
        <taxon>Bacillaceae</taxon>
        <taxon>Neobacillus</taxon>
    </lineage>
</organism>
<keyword evidence="1" id="KW-1133">Transmembrane helix</keyword>
<evidence type="ECO:0000313" key="3">
    <source>
        <dbReference type="Proteomes" id="UP000548423"/>
    </source>
</evidence>
<sequence>MNLELTKKHILIIVLSVIVIGAITLSAYFLYIVPVKNSVEQKKTELKLSNQELTILQNKLNKQMIKRS</sequence>
<protein>
    <submittedName>
        <fullName evidence="2">Holliday junction resolvase-like endonuclease</fullName>
    </submittedName>
</protein>